<feature type="compositionally biased region" description="Basic and acidic residues" evidence="4">
    <location>
        <begin position="82"/>
        <end position="93"/>
    </location>
</feature>
<dbReference type="GO" id="GO:0010997">
    <property type="term" value="F:anaphase-promoting complex binding"/>
    <property type="evidence" value="ECO:0007669"/>
    <property type="project" value="TreeGrafter"/>
</dbReference>
<feature type="compositionally biased region" description="Acidic residues" evidence="4">
    <location>
        <begin position="585"/>
        <end position="604"/>
    </location>
</feature>
<dbReference type="RefSeq" id="XP_018000359.1">
    <property type="nucleotide sequence ID" value="XM_018148083.1"/>
</dbReference>
<feature type="compositionally biased region" description="Basic and acidic residues" evidence="4">
    <location>
        <begin position="995"/>
        <end position="1004"/>
    </location>
</feature>
<comment type="subcellular location">
    <subcellularLocation>
        <location evidence="1">Nucleus</location>
    </subcellularLocation>
</comment>
<feature type="compositionally biased region" description="Basic and acidic residues" evidence="4">
    <location>
        <begin position="200"/>
        <end position="209"/>
    </location>
</feature>
<evidence type="ECO:0000256" key="3">
    <source>
        <dbReference type="ARBA" id="ARBA00023242"/>
    </source>
</evidence>
<name>A0A0N1P0Q3_9EURO</name>
<evidence type="ECO:0000256" key="1">
    <source>
        <dbReference type="ARBA" id="ARBA00004123"/>
    </source>
</evidence>
<feature type="compositionally biased region" description="Basic and acidic residues" evidence="4">
    <location>
        <begin position="263"/>
        <end position="274"/>
    </location>
</feature>
<dbReference type="PANTHER" id="PTHR14396:SF10">
    <property type="entry name" value="CLASPIN"/>
    <property type="match status" value="1"/>
</dbReference>
<dbReference type="InterPro" id="IPR024146">
    <property type="entry name" value="Claspin"/>
</dbReference>
<dbReference type="STRING" id="1664694.A0A0N1P0Q3"/>
<gene>
    <name evidence="6" type="ORF">AB675_7695</name>
</gene>
<feature type="domain" description="DNA replication checkpoint mediator MRC1" evidence="5">
    <location>
        <begin position="877"/>
        <end position="1018"/>
    </location>
</feature>
<evidence type="ECO:0000256" key="2">
    <source>
        <dbReference type="ARBA" id="ARBA00022553"/>
    </source>
</evidence>
<reference evidence="6 7" key="1">
    <citation type="submission" date="2015-06" db="EMBL/GenBank/DDBJ databases">
        <title>Draft genome of the ant-associated black yeast Phialophora attae CBS 131958.</title>
        <authorList>
            <person name="Moreno L.F."/>
            <person name="Stielow B.J."/>
            <person name="de Hoog S."/>
            <person name="Vicente V.A."/>
            <person name="Weiss V.A."/>
            <person name="de Vries M."/>
            <person name="Cruz L.M."/>
            <person name="Souza E.M."/>
        </authorList>
    </citation>
    <scope>NUCLEOTIDE SEQUENCE [LARGE SCALE GENOMIC DNA]</scope>
    <source>
        <strain evidence="6 7">CBS 131958</strain>
    </source>
</reference>
<feature type="region of interest" description="Disordered" evidence="4">
    <location>
        <begin position="550"/>
        <end position="715"/>
    </location>
</feature>
<proteinExistence type="predicted"/>
<feature type="region of interest" description="Disordered" evidence="4">
    <location>
        <begin position="1287"/>
        <end position="1342"/>
    </location>
</feature>
<dbReference type="GO" id="GO:0007095">
    <property type="term" value="P:mitotic G2 DNA damage checkpoint signaling"/>
    <property type="evidence" value="ECO:0007669"/>
    <property type="project" value="TreeGrafter"/>
</dbReference>
<feature type="region of interest" description="Disordered" evidence="4">
    <location>
        <begin position="963"/>
        <end position="1004"/>
    </location>
</feature>
<sequence>MASSPVSAADAAGSDAEMLTPSRKVRALLAQFDDSDSENEASNTRVNGFADRKTNGTSSSGAQSSDDSDDDAPVVRKSRMAARLEPETQRREPTAGGVTAAADERKSDGEQSREDAAPRRRLLTKRKSRPGAPSTPATSVHSSAAHSPLFFPSPTRSQAAASDARGVAGGDASDGERSTLAEPLSKFQALVEKQAKLRLEREKAEEAKRAARQASLEEQARSLKRQRGSSPGDDSHESSEGSDADAARRIAKRAKPTRKASKKAIEEMKRETQRLSRNNQLAHQAQVRKKITKESLLARFGLAPKNAPLPEQGSASRASSVSDSDSEVRHHSTPPTSPMQSPPKDTPKDLSKQSATDQVVEAPPLAEIGLEPLLDVSKGKGKAIEGAPDLPEPVILGSALMPTVPTATAGLVVSTDDKVDKRAKIKAMLRAVGVGSADDADDDELDVVTNPGDQRKYAAFEKLPKHKAKETTSHLALRTLAHVHERNKDDKSTMTQAEMAANLRKAARLQARAERQQRIDELRAKGVVIQTAEERDRDQEVVEDLVERAREEAAELARREKEAAKKDGTFEPLDLENEEGKLFDDQADDDDEEEEEEVAQEDDEALRRESDDEEGDESDLATELAVKTPAAAKVRNTRVISDDEDDAPQLETPKLPQLAKTPQTISSRSARKQIPGLNMSDDLPLGLTQAFGATMADSQSQTQQEEKDSMDYVHDLPSPGLAIMPRLNRMESLDLVTDSQPATQTQPLDISLTLSQPQAIPESPSLVRGMSTTQPTPSQAAFEPTQDADYVFSPFHGNRFTAESPSLRPHSTIDTVPLNEVEASPILVRKGRLRRGRAVDDESEADDGAEADASVTAFEVMKRAAKKAEMETFDKTKSKAKDIVDEAAEESDDEYAGLGGASDDENAHDVENEDDRRIIDDDTQVGKGDEAALAGFYADRERKSDEAAVNKLYQEIKTGKLRNRRAVGGDLDLSDEEDEAARRSEAKRREHAKMRRELLKDEAVGKIADDRKKEAFLRSIEDRHDASDDDELEVTDKQDESQSQDQAGQHSITETQSGLKRKRPLDPTSESQLNRLPPALRRTAIDKKPSTVAEIRENLSFLFEEPDSLSNSASLELSDSDDDDPGKYVNLDRHYDEAEADELAAADEDGSGLGDFVVDDEEEEDSTVSDGVFKKPNFPYSASFSSRTTNTNPRRSRGTVINRLSLTRASSTASSTTSNGLTKMAFMANTATVSATSTFRPPSLLRRATTNSSLSSLSSENVSATGVSIAKTERGHVSEEKAFVRKGMGGRRNAVNYQAGERPQQKAAGNSRRGKGGAMGKNAKGGGGGGFLNGLLRGDTWG</sequence>
<comment type="caution">
    <text evidence="6">The sequence shown here is derived from an EMBL/GenBank/DDBJ whole genome shotgun (WGS) entry which is preliminary data.</text>
</comment>
<feature type="region of interest" description="Disordered" evidence="4">
    <location>
        <begin position="886"/>
        <end position="924"/>
    </location>
</feature>
<dbReference type="VEuPathDB" id="FungiDB:AB675_7695"/>
<dbReference type="InterPro" id="IPR018564">
    <property type="entry name" value="Repl_chkpnt_MRC1_dom"/>
</dbReference>
<feature type="compositionally biased region" description="Basic and acidic residues" evidence="4">
    <location>
        <begin position="102"/>
        <end position="118"/>
    </location>
</feature>
<feature type="compositionally biased region" description="Basic and acidic residues" evidence="4">
    <location>
        <begin position="905"/>
        <end position="920"/>
    </location>
</feature>
<feature type="compositionally biased region" description="Polar residues" evidence="4">
    <location>
        <begin position="135"/>
        <end position="145"/>
    </location>
</feature>
<dbReference type="OrthoDB" id="2130597at2759"/>
<feature type="compositionally biased region" description="Low complexity" evidence="4">
    <location>
        <begin position="1108"/>
        <end position="1117"/>
    </location>
</feature>
<keyword evidence="3" id="KW-0539">Nucleus</keyword>
<evidence type="ECO:0000256" key="4">
    <source>
        <dbReference type="SAM" id="MobiDB-lite"/>
    </source>
</evidence>
<feature type="region of interest" description="Disordered" evidence="4">
    <location>
        <begin position="30"/>
        <end position="185"/>
    </location>
</feature>
<dbReference type="PANTHER" id="PTHR14396">
    <property type="entry name" value="CLASPIN"/>
    <property type="match status" value="1"/>
</dbReference>
<feature type="compositionally biased region" description="Basic and acidic residues" evidence="4">
    <location>
        <begin position="704"/>
        <end position="714"/>
    </location>
</feature>
<feature type="compositionally biased region" description="Basic and acidic residues" evidence="4">
    <location>
        <begin position="1017"/>
        <end position="1026"/>
    </location>
</feature>
<feature type="compositionally biased region" description="Acidic residues" evidence="4">
    <location>
        <begin position="886"/>
        <end position="895"/>
    </location>
</feature>
<feature type="compositionally biased region" description="Basic residues" evidence="4">
    <location>
        <begin position="249"/>
        <end position="262"/>
    </location>
</feature>
<protein>
    <submittedName>
        <fullName evidence="6">Mediator of replication checkpoint protein 1</fullName>
    </submittedName>
</protein>
<dbReference type="Pfam" id="PF09444">
    <property type="entry name" value="MRC1"/>
    <property type="match status" value="1"/>
</dbReference>
<organism evidence="6 7">
    <name type="scientific">Cyphellophora attinorum</name>
    <dbReference type="NCBI Taxonomy" id="1664694"/>
    <lineage>
        <taxon>Eukaryota</taxon>
        <taxon>Fungi</taxon>
        <taxon>Dikarya</taxon>
        <taxon>Ascomycota</taxon>
        <taxon>Pezizomycotina</taxon>
        <taxon>Eurotiomycetes</taxon>
        <taxon>Chaetothyriomycetidae</taxon>
        <taxon>Chaetothyriales</taxon>
        <taxon>Cyphellophoraceae</taxon>
        <taxon>Cyphellophora</taxon>
    </lineage>
</organism>
<evidence type="ECO:0000313" key="7">
    <source>
        <dbReference type="Proteomes" id="UP000038010"/>
    </source>
</evidence>
<keyword evidence="7" id="KW-1185">Reference proteome</keyword>
<feature type="compositionally biased region" description="Basic residues" evidence="4">
    <location>
        <begin position="119"/>
        <end position="129"/>
    </location>
</feature>
<feature type="compositionally biased region" description="Low complexity" evidence="4">
    <location>
        <begin position="314"/>
        <end position="323"/>
    </location>
</feature>
<evidence type="ECO:0000313" key="6">
    <source>
        <dbReference type="EMBL" id="KPI40396.1"/>
    </source>
</evidence>
<accession>A0A0N1P0Q3</accession>
<dbReference type="GO" id="GO:0033314">
    <property type="term" value="P:mitotic DNA replication checkpoint signaling"/>
    <property type="evidence" value="ECO:0007669"/>
    <property type="project" value="TreeGrafter"/>
</dbReference>
<feature type="compositionally biased region" description="Acidic residues" evidence="4">
    <location>
        <begin position="611"/>
        <end position="620"/>
    </location>
</feature>
<feature type="region of interest" description="Disordered" evidence="4">
    <location>
        <begin position="302"/>
        <end position="373"/>
    </location>
</feature>
<feature type="region of interest" description="Disordered" evidence="4">
    <location>
        <begin position="1106"/>
        <end position="1130"/>
    </location>
</feature>
<dbReference type="GeneID" id="28739963"/>
<dbReference type="GO" id="GO:0005634">
    <property type="term" value="C:nucleus"/>
    <property type="evidence" value="ECO:0007669"/>
    <property type="project" value="UniProtKB-SubCell"/>
</dbReference>
<feature type="region of interest" description="Disordered" evidence="4">
    <location>
        <begin position="1017"/>
        <end position="1087"/>
    </location>
</feature>
<dbReference type="EMBL" id="LFJN01000012">
    <property type="protein sequence ID" value="KPI40396.1"/>
    <property type="molecule type" value="Genomic_DNA"/>
</dbReference>
<dbReference type="Proteomes" id="UP000038010">
    <property type="component" value="Unassembled WGS sequence"/>
</dbReference>
<feature type="region of interest" description="Disordered" evidence="4">
    <location>
        <begin position="1"/>
        <end position="20"/>
    </location>
</feature>
<feature type="compositionally biased region" description="Gly residues" evidence="4">
    <location>
        <begin position="1316"/>
        <end position="1332"/>
    </location>
</feature>
<feature type="compositionally biased region" description="Basic and acidic residues" evidence="4">
    <location>
        <begin position="550"/>
        <end position="569"/>
    </location>
</feature>
<evidence type="ECO:0000259" key="5">
    <source>
        <dbReference type="Pfam" id="PF09444"/>
    </source>
</evidence>
<feature type="compositionally biased region" description="Polar residues" evidence="4">
    <location>
        <begin position="1041"/>
        <end position="1058"/>
    </location>
</feature>
<feature type="compositionally biased region" description="Low complexity" evidence="4">
    <location>
        <begin position="1333"/>
        <end position="1342"/>
    </location>
</feature>
<feature type="region of interest" description="Disordered" evidence="4">
    <location>
        <begin position="200"/>
        <end position="288"/>
    </location>
</feature>
<keyword evidence="2" id="KW-0597">Phosphoprotein</keyword>